<dbReference type="EMBL" id="CAXAMN010009879">
    <property type="protein sequence ID" value="CAK9030005.1"/>
    <property type="molecule type" value="Genomic_DNA"/>
</dbReference>
<dbReference type="Proteomes" id="UP001642484">
    <property type="component" value="Unassembled WGS sequence"/>
</dbReference>
<accession>A0ABP0KUT6</accession>
<keyword evidence="4" id="KW-1185">Reference proteome</keyword>
<protein>
    <submittedName>
        <fullName evidence="3">Uncharacterized protein</fullName>
    </submittedName>
</protein>
<reference evidence="3 4" key="1">
    <citation type="submission" date="2024-02" db="EMBL/GenBank/DDBJ databases">
        <authorList>
            <person name="Chen Y."/>
            <person name="Shah S."/>
            <person name="Dougan E. K."/>
            <person name="Thang M."/>
            <person name="Chan C."/>
        </authorList>
    </citation>
    <scope>NUCLEOTIDE SEQUENCE [LARGE SCALE GENOMIC DNA]</scope>
</reference>
<dbReference type="SUPFAM" id="SSF57997">
    <property type="entry name" value="Tropomyosin"/>
    <property type="match status" value="1"/>
</dbReference>
<keyword evidence="1" id="KW-0175">Coiled coil</keyword>
<sequence length="198" mass="23283">MTHGHKEFQARQPIPTEAASGPEKAAPPSPRLPPALLQALAEESEYSEDEEEFRKRSEKKLKEMIASNKWRKLAEGVRRWQREKEMDVIELENYHLQEKLRKMEDTLKKVDSDSRCLQRQIQEDIRAQNRYKVELQHAQQQLETAHMETDLQRSRVADLKEMMEQLELELSFAKLDMAPKKGDKVREERGAKKPQHTV</sequence>
<proteinExistence type="predicted"/>
<comment type="caution">
    <text evidence="3">The sequence shown here is derived from an EMBL/GenBank/DDBJ whole genome shotgun (WGS) entry which is preliminary data.</text>
</comment>
<feature type="region of interest" description="Disordered" evidence="2">
    <location>
        <begin position="177"/>
        <end position="198"/>
    </location>
</feature>
<name>A0ABP0KUT6_9DINO</name>
<evidence type="ECO:0000256" key="1">
    <source>
        <dbReference type="SAM" id="Coils"/>
    </source>
</evidence>
<evidence type="ECO:0000256" key="2">
    <source>
        <dbReference type="SAM" id="MobiDB-lite"/>
    </source>
</evidence>
<evidence type="ECO:0000313" key="4">
    <source>
        <dbReference type="Proteomes" id="UP001642484"/>
    </source>
</evidence>
<gene>
    <name evidence="3" type="ORF">CCMP2556_LOCUS17705</name>
</gene>
<feature type="coiled-coil region" evidence="1">
    <location>
        <begin position="100"/>
        <end position="176"/>
    </location>
</feature>
<evidence type="ECO:0000313" key="3">
    <source>
        <dbReference type="EMBL" id="CAK9030005.1"/>
    </source>
</evidence>
<feature type="compositionally biased region" description="Basic and acidic residues" evidence="2">
    <location>
        <begin position="177"/>
        <end position="191"/>
    </location>
</feature>
<feature type="region of interest" description="Disordered" evidence="2">
    <location>
        <begin position="1"/>
        <end position="35"/>
    </location>
</feature>
<organism evidence="3 4">
    <name type="scientific">Durusdinium trenchii</name>
    <dbReference type="NCBI Taxonomy" id="1381693"/>
    <lineage>
        <taxon>Eukaryota</taxon>
        <taxon>Sar</taxon>
        <taxon>Alveolata</taxon>
        <taxon>Dinophyceae</taxon>
        <taxon>Suessiales</taxon>
        <taxon>Symbiodiniaceae</taxon>
        <taxon>Durusdinium</taxon>
    </lineage>
</organism>